<comment type="caution">
    <text evidence="2">The sequence shown here is derived from an EMBL/GenBank/DDBJ whole genome shotgun (WGS) entry which is preliminary data.</text>
</comment>
<keyword evidence="3" id="KW-1185">Reference proteome</keyword>
<dbReference type="InterPro" id="IPR045958">
    <property type="entry name" value="DUF6378"/>
</dbReference>
<accession>A0ABT4URC5</accession>
<protein>
    <submittedName>
        <fullName evidence="2">DUF6378 domain-containing protein</fullName>
    </submittedName>
</protein>
<dbReference type="Pfam" id="PF19905">
    <property type="entry name" value="DUF6378"/>
    <property type="match status" value="1"/>
</dbReference>
<name>A0ABT4URC5_9PSEU</name>
<dbReference type="EMBL" id="JAQGLA010000002">
    <property type="protein sequence ID" value="MDA3624275.1"/>
    <property type="molecule type" value="Genomic_DNA"/>
</dbReference>
<organism evidence="2 3">
    <name type="scientific">Saccharopolyspora oryzae</name>
    <dbReference type="NCBI Taxonomy" id="2997343"/>
    <lineage>
        <taxon>Bacteria</taxon>
        <taxon>Bacillati</taxon>
        <taxon>Actinomycetota</taxon>
        <taxon>Actinomycetes</taxon>
        <taxon>Pseudonocardiales</taxon>
        <taxon>Pseudonocardiaceae</taxon>
        <taxon>Saccharopolyspora</taxon>
    </lineage>
</organism>
<gene>
    <name evidence="2" type="ORF">OU415_02435</name>
</gene>
<evidence type="ECO:0000259" key="1">
    <source>
        <dbReference type="Pfam" id="PF19905"/>
    </source>
</evidence>
<proteinExistence type="predicted"/>
<reference evidence="2 3" key="1">
    <citation type="submission" date="2022-11" db="EMBL/GenBank/DDBJ databases">
        <title>Draft genome sequence of Saccharopolyspora sp. WRP15-2 isolated from rhizosphere soils of wild rice in Thailand.</title>
        <authorList>
            <person name="Duangmal K."/>
            <person name="Kammanee S."/>
            <person name="Muangham S."/>
        </authorList>
    </citation>
    <scope>NUCLEOTIDE SEQUENCE [LARGE SCALE GENOMIC DNA]</scope>
    <source>
        <strain evidence="2 3">WRP15-2</strain>
    </source>
</reference>
<evidence type="ECO:0000313" key="2">
    <source>
        <dbReference type="EMBL" id="MDA3624275.1"/>
    </source>
</evidence>
<feature type="domain" description="DUF6378" evidence="1">
    <location>
        <begin position="10"/>
        <end position="91"/>
    </location>
</feature>
<dbReference type="RefSeq" id="WP_270946838.1">
    <property type="nucleotide sequence ID" value="NZ_JAQGLA010000002.1"/>
</dbReference>
<sequence>MRRDTVRQSVLAEASDLIHSDRNAAYGPPMVNFQRIADIWNVLLGEQLTEPITTRQVADLMIATKLARGVEQPRRDNYVDMAGYAACAQECVEEDTDRGLERQYAEAMATGGQIVLNEPYYEDDES</sequence>
<dbReference type="Proteomes" id="UP001210380">
    <property type="component" value="Unassembled WGS sequence"/>
</dbReference>
<evidence type="ECO:0000313" key="3">
    <source>
        <dbReference type="Proteomes" id="UP001210380"/>
    </source>
</evidence>